<dbReference type="AlphaFoldDB" id="A0A844QNN2"/>
<keyword evidence="6" id="KW-1185">Reference proteome</keyword>
<dbReference type="RefSeq" id="WP_156714880.1">
    <property type="nucleotide sequence ID" value="NZ_WPHG01000006.1"/>
</dbReference>
<evidence type="ECO:0000256" key="3">
    <source>
        <dbReference type="RuleBase" id="RU000363"/>
    </source>
</evidence>
<dbReference type="GO" id="GO:0016491">
    <property type="term" value="F:oxidoreductase activity"/>
    <property type="evidence" value="ECO:0007669"/>
    <property type="project" value="UniProtKB-KW"/>
</dbReference>
<reference evidence="5 6" key="1">
    <citation type="submission" date="2019-12" db="EMBL/GenBank/DDBJ databases">
        <title>Nitratireductor arenosus sp. nov., Isolated from sea sand, Jeju island, South Korea.</title>
        <authorList>
            <person name="Kim W."/>
        </authorList>
    </citation>
    <scope>NUCLEOTIDE SEQUENCE [LARGE SCALE GENOMIC DNA]</scope>
    <source>
        <strain evidence="5 6">CAU 1489</strain>
    </source>
</reference>
<comment type="caution">
    <text evidence="5">The sequence shown here is derived from an EMBL/GenBank/DDBJ whole genome shotgun (WGS) entry which is preliminary data.</text>
</comment>
<dbReference type="EMBL" id="WPHG01000006">
    <property type="protein sequence ID" value="MVA99573.1"/>
    <property type="molecule type" value="Genomic_DNA"/>
</dbReference>
<evidence type="ECO:0000259" key="4">
    <source>
        <dbReference type="SMART" id="SM00822"/>
    </source>
</evidence>
<feature type="domain" description="Ketoreductase" evidence="4">
    <location>
        <begin position="3"/>
        <end position="177"/>
    </location>
</feature>
<evidence type="ECO:0000256" key="2">
    <source>
        <dbReference type="ARBA" id="ARBA00023002"/>
    </source>
</evidence>
<dbReference type="Proteomes" id="UP000463224">
    <property type="component" value="Unassembled WGS sequence"/>
</dbReference>
<evidence type="ECO:0000313" key="5">
    <source>
        <dbReference type="EMBL" id="MVA99573.1"/>
    </source>
</evidence>
<keyword evidence="2" id="KW-0560">Oxidoreductase</keyword>
<dbReference type="SUPFAM" id="SSF51735">
    <property type="entry name" value="NAD(P)-binding Rossmann-fold domains"/>
    <property type="match status" value="1"/>
</dbReference>
<name>A0A844QNN2_9HYPH</name>
<dbReference type="PANTHER" id="PTHR43669">
    <property type="entry name" value="5-KETO-D-GLUCONATE 5-REDUCTASE"/>
    <property type="match status" value="1"/>
</dbReference>
<dbReference type="PRINTS" id="PR00081">
    <property type="entry name" value="GDHRDH"/>
</dbReference>
<accession>A0A844QNN2</accession>
<evidence type="ECO:0000256" key="1">
    <source>
        <dbReference type="ARBA" id="ARBA00006484"/>
    </source>
</evidence>
<dbReference type="SMART" id="SM00822">
    <property type="entry name" value="PKS_KR"/>
    <property type="match status" value="1"/>
</dbReference>
<dbReference type="InterPro" id="IPR002347">
    <property type="entry name" value="SDR_fam"/>
</dbReference>
<gene>
    <name evidence="5" type="ORF">GN330_20185</name>
</gene>
<dbReference type="Gene3D" id="3.40.50.720">
    <property type="entry name" value="NAD(P)-binding Rossmann-like Domain"/>
    <property type="match status" value="1"/>
</dbReference>
<dbReference type="InterPro" id="IPR057326">
    <property type="entry name" value="KR_dom"/>
</dbReference>
<organism evidence="5 6">
    <name type="scientific">Nitratireductor arenosus</name>
    <dbReference type="NCBI Taxonomy" id="2682096"/>
    <lineage>
        <taxon>Bacteria</taxon>
        <taxon>Pseudomonadati</taxon>
        <taxon>Pseudomonadota</taxon>
        <taxon>Alphaproteobacteria</taxon>
        <taxon>Hyphomicrobiales</taxon>
        <taxon>Phyllobacteriaceae</taxon>
        <taxon>Nitratireductor</taxon>
    </lineage>
</organism>
<evidence type="ECO:0000313" key="6">
    <source>
        <dbReference type="Proteomes" id="UP000463224"/>
    </source>
</evidence>
<dbReference type="PRINTS" id="PR00080">
    <property type="entry name" value="SDRFAMILY"/>
</dbReference>
<dbReference type="InterPro" id="IPR036291">
    <property type="entry name" value="NAD(P)-bd_dom_sf"/>
</dbReference>
<proteinExistence type="inferred from homology"/>
<dbReference type="CDD" id="cd05233">
    <property type="entry name" value="SDR_c"/>
    <property type="match status" value="1"/>
</dbReference>
<comment type="similarity">
    <text evidence="1 3">Belongs to the short-chain dehydrogenases/reductases (SDR) family.</text>
</comment>
<dbReference type="PANTHER" id="PTHR43669:SF3">
    <property type="entry name" value="ALCOHOL DEHYDROGENASE, PUTATIVE (AFU_ORTHOLOGUE AFUA_3G03445)-RELATED"/>
    <property type="match status" value="1"/>
</dbReference>
<sequence length="233" mass="24310">MTDRVLITGATSGIGLALANRLSQRARLLLTGRRPEDAVRSVLPAGAAYACADQTSPEAAVAAIEAALARLGWDGLDLAVLNAGTGFVGDPADEPAARLRATLDANLIAALLISRALYPRLASARGRLVLVGSTARRGAADFASYAASKAGLHGLARALAEEWRGRVEVRIVHPGPTATAMHAKAGHDPGRLGRLFAPPDTMAMLIERAAGSARPVTNLSFSRFAWRRAPGPR</sequence>
<protein>
    <submittedName>
        <fullName evidence="5">SDR family NAD(P)-dependent oxidoreductase</fullName>
    </submittedName>
</protein>
<dbReference type="Pfam" id="PF00106">
    <property type="entry name" value="adh_short"/>
    <property type="match status" value="1"/>
</dbReference>